<dbReference type="EMBL" id="LWBR01000034">
    <property type="protein sequence ID" value="KZN95934.1"/>
    <property type="molecule type" value="Genomic_DNA"/>
</dbReference>
<dbReference type="Proteomes" id="UP000076476">
    <property type="component" value="Unassembled WGS sequence"/>
</dbReference>
<dbReference type="AlphaFoldDB" id="A0A165XED1"/>
<accession>A0A164AEH1</accession>
<protein>
    <recommendedName>
        <fullName evidence="2">SAF domain-containing protein</fullName>
    </recommendedName>
</protein>
<dbReference type="InterPro" id="IPR013974">
    <property type="entry name" value="SAF"/>
</dbReference>
<dbReference type="EMBL" id="CP017703">
    <property type="protein sequence ID" value="ASS89206.1"/>
    <property type="molecule type" value="Genomic_DNA"/>
</dbReference>
<dbReference type="PANTHER" id="PTHR30536:SF5">
    <property type="entry name" value="ALTRONATE DEHYDRATASE"/>
    <property type="match status" value="1"/>
</dbReference>
<reference evidence="3 6" key="2">
    <citation type="submission" date="2016-10" db="EMBL/GenBank/DDBJ databases">
        <title>The whole genome sequencing and assembly of Aeribacillus pallidus KCTC3564 strain.</title>
        <authorList>
            <person name="Lee Y.-J."/>
            <person name="Park M.-K."/>
            <person name="Yi H."/>
            <person name="Bahn Y.-S."/>
            <person name="Kim J.F."/>
            <person name="Lee D.-W."/>
        </authorList>
    </citation>
    <scope>NUCLEOTIDE SEQUENCE [LARGE SCALE GENOMIC DNA]</scope>
    <source>
        <strain evidence="3 6">KCTC3564</strain>
    </source>
</reference>
<organism evidence="4 5">
    <name type="scientific">Aeribacillus pallidus</name>
    <dbReference type="NCBI Taxonomy" id="33936"/>
    <lineage>
        <taxon>Bacteria</taxon>
        <taxon>Bacillati</taxon>
        <taxon>Bacillota</taxon>
        <taxon>Bacilli</taxon>
        <taxon>Bacillales</taxon>
        <taxon>Bacillaceae</taxon>
        <taxon>Aeribacillus</taxon>
    </lineage>
</organism>
<evidence type="ECO:0000256" key="1">
    <source>
        <dbReference type="ARBA" id="ARBA00023239"/>
    </source>
</evidence>
<dbReference type="Proteomes" id="UP000214606">
    <property type="component" value="Chromosome"/>
</dbReference>
<evidence type="ECO:0000259" key="2">
    <source>
        <dbReference type="SMART" id="SM00858"/>
    </source>
</evidence>
<dbReference type="PANTHER" id="PTHR30536">
    <property type="entry name" value="ALTRONATE/GALACTARATE DEHYDRATASE"/>
    <property type="match status" value="1"/>
</dbReference>
<gene>
    <name evidence="3" type="ORF">AP3564_02000</name>
    <name evidence="4" type="ORF">AZI98_11320</name>
</gene>
<dbReference type="STRING" id="33936.AZI98_11320"/>
<dbReference type="SMART" id="SM00858">
    <property type="entry name" value="SAF"/>
    <property type="match status" value="1"/>
</dbReference>
<reference evidence="4 5" key="1">
    <citation type="submission" date="2016-04" db="EMBL/GenBank/DDBJ databases">
        <title>Draft genome sequence of Aeribacillus pallidus 8m3 from petroleum reservoir.</title>
        <authorList>
            <person name="Poltaraus A.B."/>
            <person name="Nazina T.N."/>
            <person name="Tourova T.P."/>
            <person name="Malakho S.M."/>
            <person name="Korshunova A.V."/>
            <person name="Sokolova D.S."/>
        </authorList>
    </citation>
    <scope>NUCLEOTIDE SEQUENCE [LARGE SCALE GENOMIC DNA]</scope>
    <source>
        <strain evidence="4 5">8m3</strain>
    </source>
</reference>
<dbReference type="Pfam" id="PF08666">
    <property type="entry name" value="SAF"/>
    <property type="match status" value="1"/>
</dbReference>
<dbReference type="KEGG" id="apak:AP3564_02000"/>
<dbReference type="InterPro" id="IPR044144">
    <property type="entry name" value="SAF_UxaA/GarD"/>
</dbReference>
<evidence type="ECO:0000313" key="4">
    <source>
        <dbReference type="EMBL" id="KZN95934.1"/>
    </source>
</evidence>
<feature type="domain" description="SAF" evidence="2">
    <location>
        <begin position="18"/>
        <end position="95"/>
    </location>
</feature>
<proteinExistence type="predicted"/>
<sequence length="103" mass="11536">MEGWFIVSHKFLVHNVGDSVGVAIEDIEAGEQIQGVILEDDSVVSVESRDFIPLGHKIALVDLDENSKVIEYRVPIGVATKKIYKGSYVHTHNLKTARWKYGE</sequence>
<keyword evidence="1" id="KW-0456">Lyase</keyword>
<dbReference type="Gene3D" id="2.30.130.110">
    <property type="match status" value="1"/>
</dbReference>
<dbReference type="GO" id="GO:0016829">
    <property type="term" value="F:lyase activity"/>
    <property type="evidence" value="ECO:0007669"/>
    <property type="project" value="UniProtKB-KW"/>
</dbReference>
<evidence type="ECO:0000313" key="3">
    <source>
        <dbReference type="EMBL" id="ASS89206.1"/>
    </source>
</evidence>
<evidence type="ECO:0000313" key="5">
    <source>
        <dbReference type="Proteomes" id="UP000076476"/>
    </source>
</evidence>
<dbReference type="OrthoDB" id="9804574at2"/>
<dbReference type="InterPro" id="IPR052172">
    <property type="entry name" value="UxaA_altronate/galactarate_dh"/>
</dbReference>
<accession>A0A165XED1</accession>
<dbReference type="CDD" id="cd11613">
    <property type="entry name" value="SAF_AH_GD"/>
    <property type="match status" value="1"/>
</dbReference>
<evidence type="ECO:0000313" key="6">
    <source>
        <dbReference type="Proteomes" id="UP000214606"/>
    </source>
</evidence>
<dbReference type="GO" id="GO:0019698">
    <property type="term" value="P:D-galacturonate catabolic process"/>
    <property type="evidence" value="ECO:0007669"/>
    <property type="project" value="TreeGrafter"/>
</dbReference>
<name>A0A165XED1_9BACI</name>
<keyword evidence="5" id="KW-1185">Reference proteome</keyword>